<reference evidence="2 3" key="1">
    <citation type="submission" date="2020-01" db="EMBL/GenBank/DDBJ databases">
        <title>Insect and environment-associated Actinomycetes.</title>
        <authorList>
            <person name="Currrie C."/>
            <person name="Chevrette M."/>
            <person name="Carlson C."/>
            <person name="Stubbendieck R."/>
            <person name="Wendt-Pienkowski E."/>
        </authorList>
    </citation>
    <scope>NUCLEOTIDE SEQUENCE [LARGE SCALE GENOMIC DNA]</scope>
    <source>
        <strain evidence="2 3">SID7590</strain>
    </source>
</reference>
<feature type="compositionally biased region" description="Low complexity" evidence="1">
    <location>
        <begin position="1"/>
        <end position="13"/>
    </location>
</feature>
<feature type="compositionally biased region" description="Basic and acidic residues" evidence="1">
    <location>
        <begin position="63"/>
        <end position="72"/>
    </location>
</feature>
<feature type="non-terminal residue" evidence="2">
    <location>
        <position position="103"/>
    </location>
</feature>
<dbReference type="AlphaFoldDB" id="A0A7K3RYF1"/>
<dbReference type="EMBL" id="JAAGMP010000846">
    <property type="protein sequence ID" value="NEC20270.1"/>
    <property type="molecule type" value="Genomic_DNA"/>
</dbReference>
<proteinExistence type="predicted"/>
<name>A0A7K3RYF1_9ACTN</name>
<feature type="non-terminal residue" evidence="2">
    <location>
        <position position="1"/>
    </location>
</feature>
<feature type="region of interest" description="Disordered" evidence="1">
    <location>
        <begin position="1"/>
        <end position="80"/>
    </location>
</feature>
<evidence type="ECO:0000313" key="2">
    <source>
        <dbReference type="EMBL" id="NEC20270.1"/>
    </source>
</evidence>
<dbReference type="Proteomes" id="UP000469670">
    <property type="component" value="Unassembled WGS sequence"/>
</dbReference>
<feature type="compositionally biased region" description="Acidic residues" evidence="1">
    <location>
        <begin position="34"/>
        <end position="43"/>
    </location>
</feature>
<gene>
    <name evidence="2" type="ORF">G3I50_18765</name>
</gene>
<sequence>SAPAGAPQATEAAESVEEPVETGESLPAAVAEELAAEADEVEEAAPRGRQRRRATAAAGRPEFTAKTEEPTRKGRRATRPAVAVFQAPVFAEPMFQTPETAAA</sequence>
<protein>
    <submittedName>
        <fullName evidence="2">Uncharacterized protein</fullName>
    </submittedName>
</protein>
<dbReference type="RefSeq" id="WP_164203933.1">
    <property type="nucleotide sequence ID" value="NZ_JAAGMP010000846.1"/>
</dbReference>
<evidence type="ECO:0000256" key="1">
    <source>
        <dbReference type="SAM" id="MobiDB-lite"/>
    </source>
</evidence>
<accession>A0A7K3RYF1</accession>
<organism evidence="2 3">
    <name type="scientific">Streptomyces parvus</name>
    <dbReference type="NCBI Taxonomy" id="66428"/>
    <lineage>
        <taxon>Bacteria</taxon>
        <taxon>Bacillati</taxon>
        <taxon>Actinomycetota</taxon>
        <taxon>Actinomycetes</taxon>
        <taxon>Kitasatosporales</taxon>
        <taxon>Streptomycetaceae</taxon>
        <taxon>Streptomyces</taxon>
    </lineage>
</organism>
<evidence type="ECO:0000313" key="3">
    <source>
        <dbReference type="Proteomes" id="UP000469670"/>
    </source>
</evidence>
<comment type="caution">
    <text evidence="2">The sequence shown here is derived from an EMBL/GenBank/DDBJ whole genome shotgun (WGS) entry which is preliminary data.</text>
</comment>